<evidence type="ECO:0000313" key="1">
    <source>
        <dbReference type="EMBL" id="SMC71749.1"/>
    </source>
</evidence>
<dbReference type="RefSeq" id="WP_084061707.1">
    <property type="nucleotide sequence ID" value="NZ_FWXO01000004.1"/>
</dbReference>
<keyword evidence="2" id="KW-1185">Reference proteome</keyword>
<proteinExistence type="predicted"/>
<dbReference type="Proteomes" id="UP000192360">
    <property type="component" value="Unassembled WGS sequence"/>
</dbReference>
<gene>
    <name evidence="1" type="ORF">SAMN05660703_2373</name>
</gene>
<sequence length="62" mass="7287">MKTSNTKLEKGRGAILKLGYDFIEFKSVLKRKLKLVFKQIVKKQSVSKPSKLNRIHQNRRMV</sequence>
<name>A0A1W2BFQ2_9FLAO</name>
<accession>A0A1W2BFQ2</accession>
<protein>
    <submittedName>
        <fullName evidence="1">Uncharacterized protein</fullName>
    </submittedName>
</protein>
<dbReference type="EMBL" id="FWXO01000004">
    <property type="protein sequence ID" value="SMC71749.1"/>
    <property type="molecule type" value="Genomic_DNA"/>
</dbReference>
<dbReference type="STRING" id="504486.SAMN05660703_2373"/>
<evidence type="ECO:0000313" key="2">
    <source>
        <dbReference type="Proteomes" id="UP000192360"/>
    </source>
</evidence>
<dbReference type="AlphaFoldDB" id="A0A1W2BFQ2"/>
<organism evidence="1 2">
    <name type="scientific">Cellulophaga tyrosinoxydans</name>
    <dbReference type="NCBI Taxonomy" id="504486"/>
    <lineage>
        <taxon>Bacteria</taxon>
        <taxon>Pseudomonadati</taxon>
        <taxon>Bacteroidota</taxon>
        <taxon>Flavobacteriia</taxon>
        <taxon>Flavobacteriales</taxon>
        <taxon>Flavobacteriaceae</taxon>
        <taxon>Cellulophaga</taxon>
    </lineage>
</organism>
<reference evidence="1 2" key="1">
    <citation type="submission" date="2017-04" db="EMBL/GenBank/DDBJ databases">
        <authorList>
            <person name="Afonso C.L."/>
            <person name="Miller P.J."/>
            <person name="Scott M.A."/>
            <person name="Spackman E."/>
            <person name="Goraichik I."/>
            <person name="Dimitrov K.M."/>
            <person name="Suarez D.L."/>
            <person name="Swayne D.E."/>
        </authorList>
    </citation>
    <scope>NUCLEOTIDE SEQUENCE [LARGE SCALE GENOMIC DNA]</scope>
    <source>
        <strain evidence="1 2">DSM 21164</strain>
    </source>
</reference>